<dbReference type="SUPFAM" id="SSF56024">
    <property type="entry name" value="Phospholipase D/nuclease"/>
    <property type="match status" value="1"/>
</dbReference>
<evidence type="ECO:0000313" key="1">
    <source>
        <dbReference type="EMBL" id="MBB6347069.1"/>
    </source>
</evidence>
<keyword evidence="2" id="KW-1185">Reference proteome</keyword>
<evidence type="ECO:0000313" key="2">
    <source>
        <dbReference type="Proteomes" id="UP000583800"/>
    </source>
</evidence>
<dbReference type="EMBL" id="JACHJB010000002">
    <property type="protein sequence ID" value="MBB6347069.1"/>
    <property type="molecule type" value="Genomic_DNA"/>
</dbReference>
<comment type="caution">
    <text evidence="1">The sequence shown here is derived from an EMBL/GenBank/DDBJ whole genome shotgun (WGS) entry which is preliminary data.</text>
</comment>
<dbReference type="Proteomes" id="UP000583800">
    <property type="component" value="Unassembled WGS sequence"/>
</dbReference>
<dbReference type="AlphaFoldDB" id="A0A7X0C5H7"/>
<reference evidence="1 2" key="1">
    <citation type="submission" date="2020-08" db="EMBL/GenBank/DDBJ databases">
        <title>Sequencing the genomes of 1000 actinobacteria strains.</title>
        <authorList>
            <person name="Klenk H.-P."/>
        </authorList>
    </citation>
    <scope>NUCLEOTIDE SEQUENCE [LARGE SCALE GENOMIC DNA]</scope>
    <source>
        <strain evidence="1 2">DSM 45913</strain>
    </source>
</reference>
<accession>A0A7X0C5H7</accession>
<protein>
    <submittedName>
        <fullName evidence="1">Phosphatidylserine/phosphatidylglycerophosphate/ cardiolipin synthase-like enzyme</fullName>
    </submittedName>
</protein>
<dbReference type="Gene3D" id="3.30.870.10">
    <property type="entry name" value="Endonuclease Chain A"/>
    <property type="match status" value="1"/>
</dbReference>
<name>A0A7X0C5H7_9ACTN</name>
<gene>
    <name evidence="1" type="ORF">FHU36_003614</name>
</gene>
<organism evidence="1 2">
    <name type="scientific">Nonomuraea muscovyensis</name>
    <dbReference type="NCBI Taxonomy" id="1124761"/>
    <lineage>
        <taxon>Bacteria</taxon>
        <taxon>Bacillati</taxon>
        <taxon>Actinomycetota</taxon>
        <taxon>Actinomycetes</taxon>
        <taxon>Streptosporangiales</taxon>
        <taxon>Streptosporangiaceae</taxon>
        <taxon>Nonomuraea</taxon>
    </lineage>
</organism>
<sequence>MIRQTPAGASIQVAHFVMSGADGTAFADELLRAYRRGVDVRVVVDGDSRGQTVAWRLADVLGTDTATRS</sequence>
<proteinExistence type="predicted"/>
<dbReference type="RefSeq" id="WP_221496412.1">
    <property type="nucleotide sequence ID" value="NZ_JACHJB010000002.1"/>
</dbReference>